<protein>
    <submittedName>
        <fullName evidence="1">Uncharacterized protein</fullName>
    </submittedName>
</protein>
<comment type="caution">
    <text evidence="1">The sequence shown here is derived from an EMBL/GenBank/DDBJ whole genome shotgun (WGS) entry which is preliminary data.</text>
</comment>
<proteinExistence type="predicted"/>
<evidence type="ECO:0000313" key="1">
    <source>
        <dbReference type="EMBL" id="GFQ07881.1"/>
    </source>
</evidence>
<dbReference type="Proteomes" id="UP000653305">
    <property type="component" value="Unassembled WGS sequence"/>
</dbReference>
<dbReference type="AlphaFoldDB" id="A0A830D6Y7"/>
<organism evidence="1 2">
    <name type="scientific">Phtheirospermum japonicum</name>
    <dbReference type="NCBI Taxonomy" id="374723"/>
    <lineage>
        <taxon>Eukaryota</taxon>
        <taxon>Viridiplantae</taxon>
        <taxon>Streptophyta</taxon>
        <taxon>Embryophyta</taxon>
        <taxon>Tracheophyta</taxon>
        <taxon>Spermatophyta</taxon>
        <taxon>Magnoliopsida</taxon>
        <taxon>eudicotyledons</taxon>
        <taxon>Gunneridae</taxon>
        <taxon>Pentapetalae</taxon>
        <taxon>asterids</taxon>
        <taxon>lamiids</taxon>
        <taxon>Lamiales</taxon>
        <taxon>Orobanchaceae</taxon>
        <taxon>Orobanchaceae incertae sedis</taxon>
        <taxon>Phtheirospermum</taxon>
    </lineage>
</organism>
<keyword evidence="2" id="KW-1185">Reference proteome</keyword>
<reference evidence="1" key="1">
    <citation type="submission" date="2020-07" db="EMBL/GenBank/DDBJ databases">
        <title>Ethylene signaling mediates host invasion by parasitic plants.</title>
        <authorList>
            <person name="Yoshida S."/>
        </authorList>
    </citation>
    <scope>NUCLEOTIDE SEQUENCE</scope>
    <source>
        <strain evidence="1">Okayama</strain>
    </source>
</reference>
<sequence length="266" mass="31641">MDSFYCRSTSSNSASTASEYLPRNVVRSEEITMENFDKSIDNWKIPKRKEITLPDEWVLEGSTQPELADPLTPNSHQRDITQYQDGKGKELKSLLQEFQDWCEPKTDQDDAWIFANFSSKPPEWIHDRLEPAKHVILLQCLETKYINNYISGGGYKCYVKCYKPLRDQINRWRARAITNNLREGIMLQNSQQDNRMIHQNQIYKIYIELNHKKQSETFYIPFNTDTNFPELVQWYKTGEKEELARRLKEDYPQSWWKLEEIGHETD</sequence>
<dbReference type="EMBL" id="BMAC01002062">
    <property type="protein sequence ID" value="GFQ07881.1"/>
    <property type="molecule type" value="Genomic_DNA"/>
</dbReference>
<evidence type="ECO:0000313" key="2">
    <source>
        <dbReference type="Proteomes" id="UP000653305"/>
    </source>
</evidence>
<dbReference type="OrthoDB" id="913711at2759"/>
<gene>
    <name evidence="1" type="ORF">PHJA_002932100</name>
</gene>
<name>A0A830D6Y7_9LAMI</name>
<accession>A0A830D6Y7</accession>